<organism evidence="4 5">
    <name type="scientific">Selenomonas ruminantium</name>
    <dbReference type="NCBI Taxonomy" id="971"/>
    <lineage>
        <taxon>Bacteria</taxon>
        <taxon>Bacillati</taxon>
        <taxon>Bacillota</taxon>
        <taxon>Negativicutes</taxon>
        <taxon>Selenomonadales</taxon>
        <taxon>Selenomonadaceae</taxon>
        <taxon>Selenomonas</taxon>
    </lineage>
</organism>
<dbReference type="Proteomes" id="UP000183843">
    <property type="component" value="Unassembled WGS sequence"/>
</dbReference>
<evidence type="ECO:0000313" key="4">
    <source>
        <dbReference type="EMBL" id="SFA75976.1"/>
    </source>
</evidence>
<evidence type="ECO:0000256" key="3">
    <source>
        <dbReference type="ARBA" id="ARBA00023219"/>
    </source>
</evidence>
<gene>
    <name evidence="4" type="ORF">SAMN05216587_101635</name>
</gene>
<dbReference type="EMBL" id="FOJX01000001">
    <property type="protein sequence ID" value="SFA75976.1"/>
    <property type="molecule type" value="Genomic_DNA"/>
</dbReference>
<dbReference type="AlphaFoldDB" id="A0A1I0VK88"/>
<proteinExistence type="predicted"/>
<accession>A0A1I0VK88</accession>
<evidence type="ECO:0000313" key="5">
    <source>
        <dbReference type="Proteomes" id="UP000183843"/>
    </source>
</evidence>
<dbReference type="RefSeq" id="WP_074812738.1">
    <property type="nucleotide sequence ID" value="NZ_FOJX01000001.1"/>
</dbReference>
<keyword evidence="2" id="KW-1188">Viral release from host cell</keyword>
<evidence type="ECO:0000256" key="1">
    <source>
        <dbReference type="ARBA" id="ARBA00004328"/>
    </source>
</evidence>
<reference evidence="4 5" key="1">
    <citation type="submission" date="2016-10" db="EMBL/GenBank/DDBJ databases">
        <authorList>
            <person name="de Groot N.N."/>
        </authorList>
    </citation>
    <scope>NUCLEOTIDE SEQUENCE [LARGE SCALE GENOMIC DNA]</scope>
    <source>
        <strain evidence="4 5">L14</strain>
    </source>
</reference>
<dbReference type="Pfam" id="PF12236">
    <property type="entry name" value="Head-tail_con"/>
    <property type="match status" value="1"/>
</dbReference>
<protein>
    <submittedName>
        <fullName evidence="4">Bacteriophage head to tail connecting protein</fullName>
    </submittedName>
</protein>
<evidence type="ECO:0000256" key="2">
    <source>
        <dbReference type="ARBA" id="ARBA00022612"/>
    </source>
</evidence>
<keyword evidence="3" id="KW-0231">Viral genome packaging</keyword>
<sequence length="562" mass="63249">MPEFEQRKKIDARMKQLVQDADYWLPLWKDLSRWGNPLRGHFVGSDPKDARRIDHKRILNNQFLRALRTSAAGLHSGLTSPSRPWFRLTVNDPELSRFSPVRLWLDDVEQRIYTVFNRSNIYKVLPMMYNELLLFGTAAAPIDENFDSVINAKALTCGQYYLDVDEDGVVNTFGRRLDMTTAQLVSAFGYDDCPQDVQRAWKEDKLSRSFVVNHLIEPNDDRIEGQKDFRNKAFRSVYWIEGRDKNKVLRLGGYDEFPIIAPRWEITKTSDVYGTSPSMLAMGDQKTLQEMERRGLMGLAKMVDPPVNISASAPSVNTMPGGINPFDPMVQGSDAGARATYQVNLPLDQLSQYIQRTETRINEALFVDLFRMILDSNNVQPITAREVVERHEEKMMNLGPVLESMNQELHAPLINRTFNIMMRGGLIPEPPPDIAQQALKVDFISILAQAQQMVASTTIQQSLGFIGNVAALFPEVVDVVDIDKTAREYMQANGMPEACMRSEEDVAGIRQQRQQAQQQQQMAQDMGNMVQGAKVLSDAKLDGNNALTALTGLGGSDLGAGI</sequence>
<name>A0A1I0VK88_SELRU</name>
<comment type="subcellular location">
    <subcellularLocation>
        <location evidence="1">Virion</location>
    </subcellularLocation>
</comment>
<dbReference type="InterPro" id="IPR020991">
    <property type="entry name" value="Connector_podovirus"/>
</dbReference>